<evidence type="ECO:0000313" key="1">
    <source>
        <dbReference type="EMBL" id="AMB83993.1"/>
    </source>
</evidence>
<proteinExistence type="predicted"/>
<accession>A0A0X1SVP9</accession>
<dbReference type="Proteomes" id="UP000063229">
    <property type="component" value="Chromosome"/>
</dbReference>
<dbReference type="AlphaFoldDB" id="A0A0X1SVP9"/>
<dbReference type="KEGG" id="pagb:AWM79_01175"/>
<dbReference type="EMBL" id="CP014135">
    <property type="protein sequence ID" value="AMB83993.1"/>
    <property type="molecule type" value="Genomic_DNA"/>
</dbReference>
<dbReference type="RefSeq" id="WP_017129900.1">
    <property type="nucleotide sequence ID" value="NZ_CP014135.1"/>
</dbReference>
<keyword evidence="2" id="KW-1185">Reference proteome</keyword>
<reference evidence="1 2" key="1">
    <citation type="submission" date="2016-01" db="EMBL/GenBank/DDBJ databases">
        <authorList>
            <person name="McClelland M."/>
            <person name="Jain A."/>
            <person name="Saraogi P."/>
            <person name="Mendelson R."/>
            <person name="Westerman R."/>
            <person name="SanMiguel P."/>
            <person name="Csonka L."/>
        </authorList>
    </citation>
    <scope>NUCLEOTIDE SEQUENCE [LARGE SCALE GENOMIC DNA]</scope>
    <source>
        <strain evidence="1 2">NCPPB 2472</strain>
    </source>
</reference>
<evidence type="ECO:0000313" key="2">
    <source>
        <dbReference type="Proteomes" id="UP000063229"/>
    </source>
</evidence>
<protein>
    <submittedName>
        <fullName evidence="1">Uncharacterized protein</fullName>
    </submittedName>
</protein>
<sequence length="64" mass="7104">MGNNNSDDKSQTSYTLTHAHVELLKKRLDELKGKELKADDDIFSGVGGGDDVTSWRVAGYYNKN</sequence>
<organism evidence="1 2">
    <name type="scientific">Pseudomonas agarici</name>
    <dbReference type="NCBI Taxonomy" id="46677"/>
    <lineage>
        <taxon>Bacteria</taxon>
        <taxon>Pseudomonadati</taxon>
        <taxon>Pseudomonadota</taxon>
        <taxon>Gammaproteobacteria</taxon>
        <taxon>Pseudomonadales</taxon>
        <taxon>Pseudomonadaceae</taxon>
        <taxon>Pseudomonas</taxon>
    </lineage>
</organism>
<gene>
    <name evidence="1" type="ORF">AWM79_01175</name>
</gene>
<name>A0A0X1SVP9_PSEAA</name>